<sequence>MQLKEMVSHVIGVDTHRDTHTAGAVDAVTGAELALIEVQTNRDGFEELIEFADTHAPAEDRAWAIEGTGSYGAGLTEFLSQRGELVIEVDRPTRPATRNGSKSDPLDAVRAARQALARTTWATPRARGEREAMRVLATTRASAVRDRTRAINQLKAMIVSAPEDLKDQLRALGRQQLIDRCARLRPCPTRPADHQATSASLRRLARRIHNLDDEIRDHDRDLRALTETHCPQLLAQAGVGPVTAALKRPGFSGGLVVPTPGGVGGGDGSSRLRVRSGGCGRWRCGGGSR</sequence>
<feature type="domain" description="Transposase IS110-like N-terminal" evidence="2">
    <location>
        <begin position="11"/>
        <end position="158"/>
    </location>
</feature>
<dbReference type="EMBL" id="CP116942">
    <property type="protein sequence ID" value="WCO65952.1"/>
    <property type="molecule type" value="Genomic_DNA"/>
</dbReference>
<dbReference type="RefSeq" id="WP_272735478.1">
    <property type="nucleotide sequence ID" value="NZ_CP116942.1"/>
</dbReference>
<feature type="coiled-coil region" evidence="1">
    <location>
        <begin position="201"/>
        <end position="228"/>
    </location>
</feature>
<organism evidence="3 4">
    <name type="scientific">Iamia majanohamensis</name>
    <dbReference type="NCBI Taxonomy" id="467976"/>
    <lineage>
        <taxon>Bacteria</taxon>
        <taxon>Bacillati</taxon>
        <taxon>Actinomycetota</taxon>
        <taxon>Acidimicrobiia</taxon>
        <taxon>Acidimicrobiales</taxon>
        <taxon>Iamiaceae</taxon>
        <taxon>Iamia</taxon>
    </lineage>
</organism>
<dbReference type="GO" id="GO:0004803">
    <property type="term" value="F:transposase activity"/>
    <property type="evidence" value="ECO:0007669"/>
    <property type="project" value="InterPro"/>
</dbReference>
<dbReference type="Proteomes" id="UP001216390">
    <property type="component" value="Chromosome"/>
</dbReference>
<keyword evidence="4" id="KW-1185">Reference proteome</keyword>
<dbReference type="PANTHER" id="PTHR33055">
    <property type="entry name" value="TRANSPOSASE FOR INSERTION SEQUENCE ELEMENT IS1111A"/>
    <property type="match status" value="1"/>
</dbReference>
<dbReference type="KEGG" id="ima:PO878_15735"/>
<evidence type="ECO:0000313" key="4">
    <source>
        <dbReference type="Proteomes" id="UP001216390"/>
    </source>
</evidence>
<accession>A0AAE9Y4A4</accession>
<gene>
    <name evidence="3" type="ORF">PO878_15735</name>
</gene>
<protein>
    <submittedName>
        <fullName evidence="3">Transposase</fullName>
    </submittedName>
</protein>
<reference evidence="3" key="1">
    <citation type="submission" date="2023-01" db="EMBL/GenBank/DDBJ databases">
        <title>The diversity of Class Acidimicrobiia in South China Sea sediment environments and the proposal of Iamia marina sp. nov., a novel species of the genus Iamia.</title>
        <authorList>
            <person name="He Y."/>
            <person name="Tian X."/>
        </authorList>
    </citation>
    <scope>NUCLEOTIDE SEQUENCE</scope>
    <source>
        <strain evidence="3">DSM 19957</strain>
    </source>
</reference>
<dbReference type="GO" id="GO:0003677">
    <property type="term" value="F:DNA binding"/>
    <property type="evidence" value="ECO:0007669"/>
    <property type="project" value="InterPro"/>
</dbReference>
<dbReference type="InterPro" id="IPR047650">
    <property type="entry name" value="Transpos_IS110"/>
</dbReference>
<dbReference type="Pfam" id="PF01548">
    <property type="entry name" value="DEDD_Tnp_IS110"/>
    <property type="match status" value="1"/>
</dbReference>
<dbReference type="AlphaFoldDB" id="A0AAE9Y4A4"/>
<dbReference type="InterPro" id="IPR002525">
    <property type="entry name" value="Transp_IS110-like_N"/>
</dbReference>
<evidence type="ECO:0000256" key="1">
    <source>
        <dbReference type="SAM" id="Coils"/>
    </source>
</evidence>
<dbReference type="PANTHER" id="PTHR33055:SF16">
    <property type="entry name" value="TRANSPOSASE FOR INSERTION SEQUENCE ELEMENT IS1547"/>
    <property type="match status" value="1"/>
</dbReference>
<evidence type="ECO:0000259" key="2">
    <source>
        <dbReference type="Pfam" id="PF01548"/>
    </source>
</evidence>
<dbReference type="GO" id="GO:0006313">
    <property type="term" value="P:DNA transposition"/>
    <property type="evidence" value="ECO:0007669"/>
    <property type="project" value="InterPro"/>
</dbReference>
<name>A0AAE9Y4A4_9ACTN</name>
<evidence type="ECO:0000313" key="3">
    <source>
        <dbReference type="EMBL" id="WCO65952.1"/>
    </source>
</evidence>
<keyword evidence="1" id="KW-0175">Coiled coil</keyword>
<proteinExistence type="predicted"/>